<evidence type="ECO:0000313" key="3">
    <source>
        <dbReference type="EMBL" id="CAL6046963.1"/>
    </source>
</evidence>
<dbReference type="Gene3D" id="1.20.1250.20">
    <property type="entry name" value="MFS general substrate transporter like domains"/>
    <property type="match status" value="1"/>
</dbReference>
<dbReference type="SUPFAM" id="SSF103473">
    <property type="entry name" value="MFS general substrate transporter"/>
    <property type="match status" value="1"/>
</dbReference>
<comment type="caution">
    <text evidence="2">The sequence shown here is derived from an EMBL/GenBank/DDBJ whole genome shotgun (WGS) entry which is preliminary data.</text>
</comment>
<name>A0AA86UHV9_9EUKA</name>
<evidence type="ECO:0000313" key="4">
    <source>
        <dbReference type="Proteomes" id="UP001642409"/>
    </source>
</evidence>
<accession>A0AA86UHV9</accession>
<dbReference type="AlphaFoldDB" id="A0AA86UHV9"/>
<dbReference type="EMBL" id="CATOUU010000873">
    <property type="protein sequence ID" value="CAI9956364.1"/>
    <property type="molecule type" value="Genomic_DNA"/>
</dbReference>
<feature type="transmembrane region" description="Helical" evidence="1">
    <location>
        <begin position="7"/>
        <end position="25"/>
    </location>
</feature>
<dbReference type="Proteomes" id="UP001642409">
    <property type="component" value="Unassembled WGS sequence"/>
</dbReference>
<dbReference type="InterPro" id="IPR036259">
    <property type="entry name" value="MFS_trans_sf"/>
</dbReference>
<feature type="transmembrane region" description="Helical" evidence="1">
    <location>
        <begin position="165"/>
        <end position="183"/>
    </location>
</feature>
<reference evidence="3 4" key="2">
    <citation type="submission" date="2024-07" db="EMBL/GenBank/DDBJ databases">
        <authorList>
            <person name="Akdeniz Z."/>
        </authorList>
    </citation>
    <scope>NUCLEOTIDE SEQUENCE [LARGE SCALE GENOMIC DNA]</scope>
</reference>
<keyword evidence="1" id="KW-0812">Transmembrane</keyword>
<keyword evidence="1" id="KW-0472">Membrane</keyword>
<feature type="transmembrane region" description="Helical" evidence="1">
    <location>
        <begin position="45"/>
        <end position="68"/>
    </location>
</feature>
<sequence length="393" mass="45724">MKKQTSIIPYLVLKTVYMFLNQFDVQTTTLMIQYLEKQFNVQKTFTVWFQLSYSIVESLLYYPVIILFQNVNHSTIIRCCIPFLIVSYVLLSFSAQLSLIMLFKYLSSLFYAIVSAAVSSYLQHNFLSHKRQLYLIITQQIVSFINILVPFVLSNIQIKTFTLMYLFSAVFAFFLFVSSFWLPNSVHNEREKFQVQQFVVSVVCVGVVLLFRFYQLQFLLITSSIVIFALQIVLERSYVPLQFLQSLVHSVNQFQIVHYVQKKKLSVLNSARQILSFSASLLQFQIQKSEFKIVYSTLCVCTLIFQLGKYLVQDYEQYILMFYSFETLPNAIMNQYVQTEILKQKQLPNSHLGISVQMKQLGSLIGSCIGVEYWTSACAAAYVCELIVIFVRK</sequence>
<protein>
    <submittedName>
        <fullName evidence="2">MFS transporter superfamily</fullName>
    </submittedName>
    <submittedName>
        <fullName evidence="3">MFS_transporter superfamily</fullName>
    </submittedName>
</protein>
<feature type="transmembrane region" description="Helical" evidence="1">
    <location>
        <begin position="75"/>
        <end position="93"/>
    </location>
</feature>
<feature type="transmembrane region" description="Helical" evidence="1">
    <location>
        <begin position="217"/>
        <end position="234"/>
    </location>
</feature>
<dbReference type="EMBL" id="CAXDID020000170">
    <property type="protein sequence ID" value="CAL6046963.1"/>
    <property type="molecule type" value="Genomic_DNA"/>
</dbReference>
<feature type="transmembrane region" description="Helical" evidence="1">
    <location>
        <begin position="133"/>
        <end position="153"/>
    </location>
</feature>
<keyword evidence="1" id="KW-1133">Transmembrane helix</keyword>
<feature type="transmembrane region" description="Helical" evidence="1">
    <location>
        <begin position="195"/>
        <end position="211"/>
    </location>
</feature>
<proteinExistence type="predicted"/>
<gene>
    <name evidence="3" type="ORF">HINF_LOCUS41977</name>
    <name evidence="2" type="ORF">HINF_LOCUS44009</name>
</gene>
<keyword evidence="4" id="KW-1185">Reference proteome</keyword>
<evidence type="ECO:0000256" key="1">
    <source>
        <dbReference type="SAM" id="Phobius"/>
    </source>
</evidence>
<reference evidence="2" key="1">
    <citation type="submission" date="2023-06" db="EMBL/GenBank/DDBJ databases">
        <authorList>
            <person name="Kurt Z."/>
        </authorList>
    </citation>
    <scope>NUCLEOTIDE SEQUENCE</scope>
</reference>
<organism evidence="2">
    <name type="scientific">Hexamita inflata</name>
    <dbReference type="NCBI Taxonomy" id="28002"/>
    <lineage>
        <taxon>Eukaryota</taxon>
        <taxon>Metamonada</taxon>
        <taxon>Diplomonadida</taxon>
        <taxon>Hexamitidae</taxon>
        <taxon>Hexamitinae</taxon>
        <taxon>Hexamita</taxon>
    </lineage>
</organism>
<evidence type="ECO:0000313" key="2">
    <source>
        <dbReference type="EMBL" id="CAI9956364.1"/>
    </source>
</evidence>